<dbReference type="STRING" id="1120964.GCA_001313265_06755"/>
<protein>
    <submittedName>
        <fullName evidence="1">Methyltransferase domain-containing protein</fullName>
    </submittedName>
</protein>
<evidence type="ECO:0000313" key="2">
    <source>
        <dbReference type="Proteomes" id="UP000236736"/>
    </source>
</evidence>
<dbReference type="AlphaFoldDB" id="A0A1H6A5S8"/>
<keyword evidence="1" id="KW-0489">Methyltransferase</keyword>
<organism evidence="1 2">
    <name type="scientific">Algoriphagus boritolerans DSM 17298 = JCM 18970</name>
    <dbReference type="NCBI Taxonomy" id="1120964"/>
    <lineage>
        <taxon>Bacteria</taxon>
        <taxon>Pseudomonadati</taxon>
        <taxon>Bacteroidota</taxon>
        <taxon>Cytophagia</taxon>
        <taxon>Cytophagales</taxon>
        <taxon>Cyclobacteriaceae</taxon>
        <taxon>Algoriphagus</taxon>
    </lineage>
</organism>
<dbReference type="SUPFAM" id="SSF53335">
    <property type="entry name" value="S-adenosyl-L-methionine-dependent methyltransferases"/>
    <property type="match status" value="1"/>
</dbReference>
<accession>A0A1H6A5S8</accession>
<proteinExistence type="predicted"/>
<dbReference type="InterPro" id="IPR029063">
    <property type="entry name" value="SAM-dependent_MTases_sf"/>
</dbReference>
<sequence>MPGILSNYLSKARSKKIIPFLNGNVLDIGCGQAANYRLSKELNLQIQSYTGIEYDSNRIKSLKIEFPEANFFTIDLDKDEIPKENQYDTILLIAVIEHIFNLKFLFEQIHDLLKDDGKVIITTPSPFGNDFVHKIGTQLGLFDKEGGQDDHIVIFNKKRLQILANEVGLEVNKYQKFQLGCNQLVVLKKFILGNK</sequence>
<dbReference type="RefSeq" id="WP_103926484.1">
    <property type="nucleotide sequence ID" value="NZ_FNVR01000037.1"/>
</dbReference>
<dbReference type="EMBL" id="FNVR01000037">
    <property type="protein sequence ID" value="SEG43722.1"/>
    <property type="molecule type" value="Genomic_DNA"/>
</dbReference>
<dbReference type="OrthoDB" id="9789123at2"/>
<evidence type="ECO:0000313" key="1">
    <source>
        <dbReference type="EMBL" id="SEG43722.1"/>
    </source>
</evidence>
<dbReference type="PANTHER" id="PTHR43861:SF6">
    <property type="entry name" value="METHYLTRANSFERASE TYPE 11"/>
    <property type="match status" value="1"/>
</dbReference>
<keyword evidence="2" id="KW-1185">Reference proteome</keyword>
<dbReference type="Gene3D" id="3.40.50.150">
    <property type="entry name" value="Vaccinia Virus protein VP39"/>
    <property type="match status" value="1"/>
</dbReference>
<name>A0A1H6A5S8_9BACT</name>
<gene>
    <name evidence="1" type="ORF">SAMN03080598_03924</name>
</gene>
<reference evidence="2" key="1">
    <citation type="submission" date="2016-10" db="EMBL/GenBank/DDBJ databases">
        <authorList>
            <person name="Varghese N."/>
            <person name="Submissions S."/>
        </authorList>
    </citation>
    <scope>NUCLEOTIDE SEQUENCE [LARGE SCALE GENOMIC DNA]</scope>
    <source>
        <strain evidence="2">DSM 17298</strain>
    </source>
</reference>
<dbReference type="CDD" id="cd02440">
    <property type="entry name" value="AdoMet_MTases"/>
    <property type="match status" value="1"/>
</dbReference>
<keyword evidence="1" id="KW-0808">Transferase</keyword>
<dbReference type="PANTHER" id="PTHR43861">
    <property type="entry name" value="TRANS-ACONITATE 2-METHYLTRANSFERASE-RELATED"/>
    <property type="match status" value="1"/>
</dbReference>
<dbReference type="GO" id="GO:0032259">
    <property type="term" value="P:methylation"/>
    <property type="evidence" value="ECO:0007669"/>
    <property type="project" value="UniProtKB-KW"/>
</dbReference>
<dbReference type="Proteomes" id="UP000236736">
    <property type="component" value="Unassembled WGS sequence"/>
</dbReference>
<dbReference type="Pfam" id="PF13489">
    <property type="entry name" value="Methyltransf_23"/>
    <property type="match status" value="1"/>
</dbReference>
<dbReference type="GO" id="GO:0008168">
    <property type="term" value="F:methyltransferase activity"/>
    <property type="evidence" value="ECO:0007669"/>
    <property type="project" value="UniProtKB-KW"/>
</dbReference>